<dbReference type="Proteomes" id="UP001059041">
    <property type="component" value="Linkage Group LG25"/>
</dbReference>
<dbReference type="EC" id="3.1.26.4" evidence="2"/>
<dbReference type="Gene3D" id="3.10.10.10">
    <property type="entry name" value="HIV Type 1 Reverse Transcriptase, subunit A, domain 1"/>
    <property type="match status" value="1"/>
</dbReference>
<dbReference type="Gene3D" id="3.30.70.270">
    <property type="match status" value="1"/>
</dbReference>
<reference evidence="6" key="1">
    <citation type="submission" date="2021-02" db="EMBL/GenBank/DDBJ databases">
        <title>Comparative genomics reveals that relaxation of natural selection precedes convergent phenotypic evolution of cavefish.</title>
        <authorList>
            <person name="Peng Z."/>
        </authorList>
    </citation>
    <scope>NUCLEOTIDE SEQUENCE</scope>
    <source>
        <tissue evidence="6">Muscle</tissue>
    </source>
</reference>
<organism evidence="6 7">
    <name type="scientific">Triplophysa rosa</name>
    <name type="common">Cave loach</name>
    <dbReference type="NCBI Taxonomy" id="992332"/>
    <lineage>
        <taxon>Eukaryota</taxon>
        <taxon>Metazoa</taxon>
        <taxon>Chordata</taxon>
        <taxon>Craniata</taxon>
        <taxon>Vertebrata</taxon>
        <taxon>Euteleostomi</taxon>
        <taxon>Actinopterygii</taxon>
        <taxon>Neopterygii</taxon>
        <taxon>Teleostei</taxon>
        <taxon>Ostariophysi</taxon>
        <taxon>Cypriniformes</taxon>
        <taxon>Nemacheilidae</taxon>
        <taxon>Triplophysa</taxon>
    </lineage>
</organism>
<dbReference type="Pfam" id="PF00078">
    <property type="entry name" value="RVT_1"/>
    <property type="match status" value="1"/>
</dbReference>
<dbReference type="InterPro" id="IPR000477">
    <property type="entry name" value="RT_dom"/>
</dbReference>
<protein>
    <recommendedName>
        <fullName evidence="2">ribonuclease H</fullName>
        <ecNumber evidence="2">3.1.26.4</ecNumber>
    </recommendedName>
</protein>
<comment type="caution">
    <text evidence="6">The sequence shown here is derived from an EMBL/GenBank/DDBJ whole genome shotgun (WGS) entry which is preliminary data.</text>
</comment>
<dbReference type="InterPro" id="IPR010998">
    <property type="entry name" value="Integrase_recombinase_N"/>
</dbReference>
<comment type="similarity">
    <text evidence="1">Belongs to the beta type-B retroviral polymerase family. HERV class-II K(HML-2) pol subfamily.</text>
</comment>
<dbReference type="CDD" id="cd03714">
    <property type="entry name" value="RT_DIRS1"/>
    <property type="match status" value="1"/>
</dbReference>
<keyword evidence="3" id="KW-0238">DNA-binding</keyword>
<dbReference type="Gene3D" id="1.10.150.130">
    <property type="match status" value="1"/>
</dbReference>
<dbReference type="InterPro" id="IPR043502">
    <property type="entry name" value="DNA/RNA_pol_sf"/>
</dbReference>
<dbReference type="EMBL" id="JAFHDT010000025">
    <property type="protein sequence ID" value="KAI7790836.1"/>
    <property type="molecule type" value="Genomic_DNA"/>
</dbReference>
<sequence>MSSPAVPAAPCISPTRAGSLSAHATAWQSVSVPDWVIRTVTTCYKLQFARKPPRFSGILSSHTEESSAHVLKDEISSLLEKGAVRVIPSHLYNQGFYSRYFLVPKKDGSLRPILDLRLLNKHLRTYNFRMLTHGTLSCSIHQNDWFTSVDLKDAFFHISIYPPHRKFLRFAYQGVCYEFTVLPFGLSLSPRVFCLCAEAGLAPLRIAGLRILTYIDNWLIIADSAEEVMEDTRRVIAHITSLGFRVNKSKSNFSPSHITVFLGRSAGTVSRMSQITGSYGIGNSSFASGPSENEGLYEVGPISPPQPLARSQSHRNSDVLVLNSAAPLEEDGVLHSWNSGRSCCRNHTRGQNSGWCVAKHSSLSPYKLFGAPLCVEGSKAFFAPPAGTSCADTLRQHHCSSIYKSPREHGFLLAPCSGSQAVAMEKATFFVCTSHSCSGRSEQGSGPSIEGESALWRLASPPSGSGPCVAEIRPGGRRSLRLAQKRPLSYVFLATGRGRTPRHGRAGPLVATSAALCVPSSLPDSAYPGQGERSELVSSPDSTQVAQSTMDGGDFSSVVCPAMAPPITHGPPVPGEWKNLPPPPGQGGSLGLARERANLNTFGLPARVIATIQNARAASMRSLYDCKWRVFEKWCDGHRLISYQCSVADILCFLQDLIDKGRSFSTIKVYLAAIAACHVGFDGTSVGQHPLLRRFMKGARRFLPTPAKTVPEWDLSMVLESLSRRPFEPLGDISLKHLSFKTALLLALTSAKRVSVLHALSVHHSCTKFYLDGNRVFLRHNPAFMPKCFPAVTCEVIELSAFHPPPFSSAEDERLHALCPVRALRVYMDRTKTFRKSDQLFISWAPPHTGNPIFKQRLSHWLVEAISMAYESMGVQPPGGLRAHSTRGMAASWALFSWTSPHSFVRYYRLDVTRTPVAHSVLGVGSS</sequence>
<dbReference type="InterPro" id="IPR043128">
    <property type="entry name" value="Rev_trsase/Diguanyl_cyclase"/>
</dbReference>
<feature type="domain" description="Reverse transcriptase" evidence="5">
    <location>
        <begin position="84"/>
        <end position="266"/>
    </location>
</feature>
<feature type="region of interest" description="Disordered" evidence="4">
    <location>
        <begin position="526"/>
        <end position="548"/>
    </location>
</feature>
<gene>
    <name evidence="6" type="ORF">IRJ41_002448</name>
</gene>
<evidence type="ECO:0000256" key="1">
    <source>
        <dbReference type="ARBA" id="ARBA00010879"/>
    </source>
</evidence>
<evidence type="ECO:0000256" key="4">
    <source>
        <dbReference type="SAM" id="MobiDB-lite"/>
    </source>
</evidence>
<dbReference type="PANTHER" id="PTHR35617:SF3">
    <property type="entry name" value="CORE-BINDING (CB) DOMAIN-CONTAINING PROTEIN"/>
    <property type="match status" value="1"/>
</dbReference>
<accession>A0A9W7T6A3</accession>
<dbReference type="SUPFAM" id="SSF56672">
    <property type="entry name" value="DNA/RNA polymerases"/>
    <property type="match status" value="1"/>
</dbReference>
<dbReference type="AlphaFoldDB" id="A0A9W7T6A3"/>
<dbReference type="GO" id="GO:0004523">
    <property type="term" value="F:RNA-DNA hybrid ribonuclease activity"/>
    <property type="evidence" value="ECO:0007669"/>
    <property type="project" value="UniProtKB-EC"/>
</dbReference>
<evidence type="ECO:0000259" key="5">
    <source>
        <dbReference type="PROSITE" id="PS50878"/>
    </source>
</evidence>
<evidence type="ECO:0000256" key="2">
    <source>
        <dbReference type="ARBA" id="ARBA00012180"/>
    </source>
</evidence>
<feature type="compositionally biased region" description="Polar residues" evidence="4">
    <location>
        <begin position="536"/>
        <end position="548"/>
    </location>
</feature>
<evidence type="ECO:0000313" key="7">
    <source>
        <dbReference type="Proteomes" id="UP001059041"/>
    </source>
</evidence>
<proteinExistence type="inferred from homology"/>
<dbReference type="PROSITE" id="PS50878">
    <property type="entry name" value="RT_POL"/>
    <property type="match status" value="1"/>
</dbReference>
<name>A0A9W7T6A3_TRIRA</name>
<dbReference type="SUPFAM" id="SSF47823">
    <property type="entry name" value="lambda integrase-like, N-terminal domain"/>
    <property type="match status" value="1"/>
</dbReference>
<evidence type="ECO:0000313" key="6">
    <source>
        <dbReference type="EMBL" id="KAI7790836.1"/>
    </source>
</evidence>
<dbReference type="GO" id="GO:0003677">
    <property type="term" value="F:DNA binding"/>
    <property type="evidence" value="ECO:0007669"/>
    <property type="project" value="UniProtKB-KW"/>
</dbReference>
<evidence type="ECO:0000256" key="3">
    <source>
        <dbReference type="ARBA" id="ARBA00023125"/>
    </source>
</evidence>
<keyword evidence="7" id="KW-1185">Reference proteome</keyword>
<dbReference type="PANTHER" id="PTHR35617">
    <property type="entry name" value="PHAGE_INTEGRASE DOMAIN-CONTAINING PROTEIN"/>
    <property type="match status" value="1"/>
</dbReference>